<sequence>MPHRLATTSRGPLPAERRMPAILRGATPCHAAWIFTWVAVAVMAVLVSPATAQTHVSGPVAVDTQWTADESPYLLSGDVQVQSGAVLKIEAGVIVYMGAAAGLAVEAGSIEAAGTNTHPIQVLSDKTRTGEVAAAGDYREWSFNSGDAGSRLEHMIFEHGSGLVVQGASPVFNHLDIRNHQGPAIRIDLDSSPSGVGNRASGNTLNGISVPAGDILGSARWALRGIPYVIESGAVSVGASPEILGLTPDVLVEGETTEIVVSGTRLGGVTQARTAVDGVQLQIVPGGTDTQLAISVAVPESADAAVADLELLASAGWVGRAEAFAIQGARPVLVAVDPQSVYLGQPDPRIEIEGRNLRAESILLLDGVEIPSALAGSTTITATLPTQTAVGSRVLQLRTPDPESGGEPIHSNELSLTVLAAEIRLPDALSLLRGETRQVRLEIPYPAPPGGFEISLLADAPAYLGVPSTVTVVEGQLAAEFAAEGLDSGSGSLVASADGFEAASLAFEVVQPPALSLSVDSDVFLVDQSYQLQVAASSVAGAEGIALQLTSSDPAVASVPVAATIPAGEQQTMVTMTTASSGSTSVGVAAAGFEPGVLEVTVRSDLLHLPSGVWVEQGVSRSIPLNIGSPAPAGGLVVELSSSHPDALAVPSSVTIQEGQMSADVDLSAFHDSHHGTVSITAIAEGYAPITVPATVLRAAWAGLLWDSVPYHDDLYVAVGENIDYTFRVGEYVPQEDVTFTLVSSDTAIFISNPNATLTQANGGVGTVAFTGVAAGEAQLTLNAPGLREHTMRVIVLQDPEVRFQQSEMTVGIGMRTVGSVALYENGAPYINQGHPILVRFTSESSAISISQGELYPGSTSFSFDLHGPDTALAEPAVVQVAVKGFAPANSLSVTAVKPQLQFRNLSLERYVGDAVATGELYMAVPGDESGTIQRLRHGTSVGLSLTDVDGDTGVSLLDPSVSWSPGQESVQVRFGSPASPGSYSVTATSPAADSVTAGPVVVTVSEFQLVLTDWSWSSEALGELVLGEGMTRSGYVARWRNGSPDPGVEPLTINLRCVPIGACTVSPQTVVIPANQRSIGYAVSHAPGYSGAAPVVEAVAEGYPALSVPVSLVALRPRILELSTSRTTASAADGFKVRLGSASGEQLEHNTPTAPLAVDFEIVDDAPSGLVPGFLVRTAQGEPPQPGTSILLDGLESFGDYWSDDYAVSVATPQSAGSYRIRATLRDGGASVTSNTVIVSGEVALEFGRSQLLLGRGMRQRVWIERTSDGQPVEDGPEQAVTWSCVPSSVCGLDGANDFHAGSSSASVEVQGLDLTGATPARLLAGVPGYPPAEIPLIVVEPSIEFEGLSPFRDLGAPDWDRFDVRLRVPDPSLGSQQVMPGFQVELELVDASPADVVDGIAGSDQVPTASKIVGISAAGSAFAYVAPPNVAGTYRIRASVVAAPVVNGVPIDVQPVLSGLVEARDDTYMLEWGDSEVVVGLGMTRNVVVRQMRNGNPYSADVPKTIHLGCAPSSACGVPASVSIPPHQSSVSVPLQGLALADGSVGALLTARPDGYGSDHERSVAVQVVAPALRLSGVSTERYVATVPSPFYLAAGGPGGEHIGATPSEWTFSWELVNADPAGIVAVVDYVWDGGAGSYEPVEELSLPASYYLSSPTAPGAYRLKISGHGMEVVSDSVTVLADGPRELRTWGDLELDPWQNEDYPAWAFVGRLIGGQEHMPAEALTVAVSCESDWGCSVPATTTIPAGQSGVEFEVRIGNGEPGDEGVIHLQADGYPPASFRVFVPLSGGS</sequence>
<name>A0A853J8P8_9GAMM</name>
<accession>A0A853J8P8</accession>
<dbReference type="Proteomes" id="UP000578091">
    <property type="component" value="Unassembled WGS sequence"/>
</dbReference>
<evidence type="ECO:0000313" key="2">
    <source>
        <dbReference type="Proteomes" id="UP000578091"/>
    </source>
</evidence>
<reference evidence="1 2" key="1">
    <citation type="submission" date="2020-07" db="EMBL/GenBank/DDBJ databases">
        <title>Luteimonas sp. SJ-92.</title>
        <authorList>
            <person name="Huang X.-X."/>
            <person name="Xu L."/>
            <person name="Sun J.-Q."/>
        </authorList>
    </citation>
    <scope>NUCLEOTIDE SEQUENCE [LARGE SCALE GENOMIC DNA]</scope>
    <source>
        <strain evidence="1 2">SJ-92</strain>
    </source>
</reference>
<evidence type="ECO:0008006" key="3">
    <source>
        <dbReference type="Google" id="ProtNLM"/>
    </source>
</evidence>
<evidence type="ECO:0000313" key="1">
    <source>
        <dbReference type="EMBL" id="NZA25152.1"/>
    </source>
</evidence>
<gene>
    <name evidence="1" type="ORF">H0E84_02040</name>
</gene>
<comment type="caution">
    <text evidence="1">The sequence shown here is derived from an EMBL/GenBank/DDBJ whole genome shotgun (WGS) entry which is preliminary data.</text>
</comment>
<dbReference type="RefSeq" id="WP_180676959.1">
    <property type="nucleotide sequence ID" value="NZ_JACCKA010000017.1"/>
</dbReference>
<protein>
    <recommendedName>
        <fullName evidence="3">IPT/TIG domain-containing protein</fullName>
    </recommendedName>
</protein>
<keyword evidence="2" id="KW-1185">Reference proteome</keyword>
<dbReference type="EMBL" id="JACCKA010000017">
    <property type="protein sequence ID" value="NZA25152.1"/>
    <property type="molecule type" value="Genomic_DNA"/>
</dbReference>
<organism evidence="1 2">
    <name type="scientific">Luteimonas salinisoli</name>
    <dbReference type="NCBI Taxonomy" id="2752307"/>
    <lineage>
        <taxon>Bacteria</taxon>
        <taxon>Pseudomonadati</taxon>
        <taxon>Pseudomonadota</taxon>
        <taxon>Gammaproteobacteria</taxon>
        <taxon>Lysobacterales</taxon>
        <taxon>Lysobacteraceae</taxon>
        <taxon>Luteimonas</taxon>
    </lineage>
</organism>
<proteinExistence type="predicted"/>